<evidence type="ECO:0000256" key="1">
    <source>
        <dbReference type="SAM" id="SignalP"/>
    </source>
</evidence>
<keyword evidence="1" id="KW-0732">Signal</keyword>
<feature type="chain" id="PRO_5017974347" description="Very-long-chain (3R)-3-hydroxyacyl-CoA dehydratase" evidence="1">
    <location>
        <begin position="19"/>
        <end position="93"/>
    </location>
</feature>
<sequence length="93" mass="10267">MQPAGATVLSMVLTSALELDLLEIISKNVALPRGQLSPRIFLIAAWSVFTFRNPYDCLQAPTHHGNPLCSLMSLRKLFLIPVYVLNTLGEICL</sequence>
<feature type="signal peptide" evidence="1">
    <location>
        <begin position="1"/>
        <end position="18"/>
    </location>
</feature>
<organism evidence="2">
    <name type="scientific">Brassica oleracea</name>
    <name type="common">Wild cabbage</name>
    <dbReference type="NCBI Taxonomy" id="3712"/>
    <lineage>
        <taxon>Eukaryota</taxon>
        <taxon>Viridiplantae</taxon>
        <taxon>Streptophyta</taxon>
        <taxon>Embryophyta</taxon>
        <taxon>Tracheophyta</taxon>
        <taxon>Spermatophyta</taxon>
        <taxon>Magnoliopsida</taxon>
        <taxon>eudicotyledons</taxon>
        <taxon>Gunneridae</taxon>
        <taxon>Pentapetalae</taxon>
        <taxon>rosids</taxon>
        <taxon>malvids</taxon>
        <taxon>Brassicales</taxon>
        <taxon>Brassicaceae</taxon>
        <taxon>Brassiceae</taxon>
        <taxon>Brassica</taxon>
    </lineage>
</organism>
<dbReference type="EMBL" id="LR031878">
    <property type="protein sequence ID" value="VDD49963.1"/>
    <property type="molecule type" value="Genomic_DNA"/>
</dbReference>
<gene>
    <name evidence="2" type="ORF">BOLC1T02352H</name>
</gene>
<evidence type="ECO:0008006" key="3">
    <source>
        <dbReference type="Google" id="ProtNLM"/>
    </source>
</evidence>
<dbReference type="InterPro" id="IPR036388">
    <property type="entry name" value="WH-like_DNA-bd_sf"/>
</dbReference>
<accession>A0A3P6EX84</accession>
<dbReference type="Gene3D" id="1.10.10.10">
    <property type="entry name" value="Winged helix-like DNA-binding domain superfamily/Winged helix DNA-binding domain"/>
    <property type="match status" value="1"/>
</dbReference>
<evidence type="ECO:0000313" key="2">
    <source>
        <dbReference type="EMBL" id="VDD49963.1"/>
    </source>
</evidence>
<protein>
    <recommendedName>
        <fullName evidence="3">Very-long-chain (3R)-3-hydroxyacyl-CoA dehydratase</fullName>
    </recommendedName>
</protein>
<name>A0A3P6EX84_BRAOL</name>
<reference evidence="2" key="1">
    <citation type="submission" date="2018-11" db="EMBL/GenBank/DDBJ databases">
        <authorList>
            <consortium name="Genoscope - CEA"/>
            <person name="William W."/>
        </authorList>
    </citation>
    <scope>NUCLEOTIDE SEQUENCE</scope>
</reference>
<proteinExistence type="predicted"/>
<dbReference type="AlphaFoldDB" id="A0A3P6EX84"/>